<protein>
    <recommendedName>
        <fullName evidence="3">DUF4939 domain-containing protein</fullName>
    </recommendedName>
</protein>
<dbReference type="GeneTree" id="ENSGT01010000223685"/>
<organism evidence="1 2">
    <name type="scientific">Naja naja</name>
    <name type="common">Indian cobra</name>
    <dbReference type="NCBI Taxonomy" id="35670"/>
    <lineage>
        <taxon>Eukaryota</taxon>
        <taxon>Metazoa</taxon>
        <taxon>Chordata</taxon>
        <taxon>Craniata</taxon>
        <taxon>Vertebrata</taxon>
        <taxon>Euteleostomi</taxon>
        <taxon>Lepidosauria</taxon>
        <taxon>Squamata</taxon>
        <taxon>Bifurcata</taxon>
        <taxon>Unidentata</taxon>
        <taxon>Episquamata</taxon>
        <taxon>Toxicofera</taxon>
        <taxon>Serpentes</taxon>
        <taxon>Colubroidea</taxon>
        <taxon>Elapidae</taxon>
        <taxon>Elapinae</taxon>
        <taxon>Naja</taxon>
    </lineage>
</organism>
<accession>A0A8C6VHS0</accession>
<sequence>VVQGQWTDASSPPEDAHMTLHTTFSWMDSLNYCGWERSLNLLNEAVGGIQADQRYDREKGEAAPVIRAQAAVPINQPGAVQQVAAAQRPSAGGMPPLEVKYGEDPRELGFFLALVWNHMEEYGKDFSSEAAKVRCVTKALEGMASKWMVTLHNDNAPQLMNYDLFMAALHRWPWLEQAIPHQPLRSPKTSKGRVGSKTQDHCMLLMWEGGSLGCRLPHQARAKGGTRGKKKT</sequence>
<evidence type="ECO:0008006" key="3">
    <source>
        <dbReference type="Google" id="ProtNLM"/>
    </source>
</evidence>
<reference evidence="1" key="1">
    <citation type="submission" date="2025-08" db="UniProtKB">
        <authorList>
            <consortium name="Ensembl"/>
        </authorList>
    </citation>
    <scope>IDENTIFICATION</scope>
</reference>
<evidence type="ECO:0000313" key="2">
    <source>
        <dbReference type="Proteomes" id="UP000694559"/>
    </source>
</evidence>
<proteinExistence type="predicted"/>
<evidence type="ECO:0000313" key="1">
    <source>
        <dbReference type="Ensembl" id="ENSNNAP00000005719.1"/>
    </source>
</evidence>
<keyword evidence="2" id="KW-1185">Reference proteome</keyword>
<reference evidence="1" key="2">
    <citation type="submission" date="2025-09" db="UniProtKB">
        <authorList>
            <consortium name="Ensembl"/>
        </authorList>
    </citation>
    <scope>IDENTIFICATION</scope>
</reference>
<name>A0A8C6VHS0_NAJNA</name>
<dbReference type="Proteomes" id="UP000694559">
    <property type="component" value="Unplaced"/>
</dbReference>
<dbReference type="AlphaFoldDB" id="A0A8C6VHS0"/>
<dbReference type="Ensembl" id="ENSNNAT00000005978.1">
    <property type="protein sequence ID" value="ENSNNAP00000005719.1"/>
    <property type="gene ID" value="ENSNNAG00000003822.1"/>
</dbReference>